<gene>
    <name evidence="11" type="ORF">HIO71_01250</name>
</gene>
<proteinExistence type="predicted"/>
<feature type="transmembrane region" description="Helical" evidence="10">
    <location>
        <begin position="128"/>
        <end position="145"/>
    </location>
</feature>
<dbReference type="CDD" id="cd13131">
    <property type="entry name" value="MATE_NorM_like"/>
    <property type="match status" value="1"/>
</dbReference>
<evidence type="ECO:0000313" key="11">
    <source>
        <dbReference type="EMBL" id="NMR32825.1"/>
    </source>
</evidence>
<dbReference type="Pfam" id="PF01554">
    <property type="entry name" value="MatE"/>
    <property type="match status" value="2"/>
</dbReference>
<keyword evidence="5 10" id="KW-0812">Transmembrane</keyword>
<evidence type="ECO:0000256" key="5">
    <source>
        <dbReference type="ARBA" id="ARBA00022692"/>
    </source>
</evidence>
<feature type="transmembrane region" description="Helical" evidence="10">
    <location>
        <begin position="282"/>
        <end position="303"/>
    </location>
</feature>
<organism evidence="11 12">
    <name type="scientific">Chryseobacterium aquaticum</name>
    <dbReference type="NCBI Taxonomy" id="452084"/>
    <lineage>
        <taxon>Bacteria</taxon>
        <taxon>Pseudomonadati</taxon>
        <taxon>Bacteroidota</taxon>
        <taxon>Flavobacteriia</taxon>
        <taxon>Flavobacteriales</taxon>
        <taxon>Weeksellaceae</taxon>
        <taxon>Chryseobacterium group</taxon>
        <taxon>Chryseobacterium</taxon>
    </lineage>
</organism>
<dbReference type="GO" id="GO:0015297">
    <property type="term" value="F:antiporter activity"/>
    <property type="evidence" value="ECO:0007669"/>
    <property type="project" value="UniProtKB-KW"/>
</dbReference>
<evidence type="ECO:0000256" key="1">
    <source>
        <dbReference type="ARBA" id="ARBA00004651"/>
    </source>
</evidence>
<keyword evidence="3" id="KW-0050">Antiport</keyword>
<dbReference type="RefSeq" id="WP_169320014.1">
    <property type="nucleotide sequence ID" value="NZ_JABCJF010000001.1"/>
</dbReference>
<dbReference type="GO" id="GO:0005886">
    <property type="term" value="C:plasma membrane"/>
    <property type="evidence" value="ECO:0007669"/>
    <property type="project" value="UniProtKB-SubCell"/>
</dbReference>
<feature type="transmembrane region" description="Helical" evidence="10">
    <location>
        <begin position="324"/>
        <end position="343"/>
    </location>
</feature>
<evidence type="ECO:0000256" key="3">
    <source>
        <dbReference type="ARBA" id="ARBA00022449"/>
    </source>
</evidence>
<evidence type="ECO:0000256" key="10">
    <source>
        <dbReference type="SAM" id="Phobius"/>
    </source>
</evidence>
<name>A0A848N1V5_9FLAO</name>
<evidence type="ECO:0000256" key="6">
    <source>
        <dbReference type="ARBA" id="ARBA00022989"/>
    </source>
</evidence>
<feature type="transmembrane region" description="Helical" evidence="10">
    <location>
        <begin position="94"/>
        <end position="116"/>
    </location>
</feature>
<dbReference type="Proteomes" id="UP000548067">
    <property type="component" value="Unassembled WGS sequence"/>
</dbReference>
<keyword evidence="2" id="KW-0813">Transport</keyword>
<dbReference type="GO" id="GO:0042910">
    <property type="term" value="F:xenobiotic transmembrane transporter activity"/>
    <property type="evidence" value="ECO:0007669"/>
    <property type="project" value="InterPro"/>
</dbReference>
<feature type="transmembrane region" description="Helical" evidence="10">
    <location>
        <begin position="12"/>
        <end position="32"/>
    </location>
</feature>
<accession>A0A848N1V5</accession>
<dbReference type="GO" id="GO:0006811">
    <property type="term" value="P:monoatomic ion transport"/>
    <property type="evidence" value="ECO:0007669"/>
    <property type="project" value="UniProtKB-KW"/>
</dbReference>
<evidence type="ECO:0000313" key="12">
    <source>
        <dbReference type="Proteomes" id="UP000548067"/>
    </source>
</evidence>
<dbReference type="InterPro" id="IPR048279">
    <property type="entry name" value="MdtK-like"/>
</dbReference>
<dbReference type="InterPro" id="IPR050222">
    <property type="entry name" value="MATE_MdtK"/>
</dbReference>
<keyword evidence="6 10" id="KW-1133">Transmembrane helix</keyword>
<sequence>MNFLNKNYTKEALTLALPVMLTQVGQVSVNLFDNIIVGKLLGADALASVSLGNAVFFSMFVLALGFSFAIPPLVSEAHSQNDHKTINSVFSHGFVINMSVGVLLMLLLFLGLPLLYKSGQPEKIIPDTVDFLWIMAISIIPFMAFQTLREVSEGLSYTIGVTKATIIANVINIILNYVFIKGLWIFPEMGVKGSAIASLIARIFMVAFLYYVLLKEKKTRQYIKDFTLKIEVFSKKMFEKMIRLGFPTALQMFFEVTAFAGAAFICGLISSHDIASHQIALSMASFTFNLCIGFSVASTVMIGRKLGEQNFVELRKVGINNLKIAFLFMCLCGIIFILGRNILPTFFTKPEEVEVIMLASKLMIIAALFQLSDGIQVTALGMLRGLQDVKIPSIITFIAYWLITIPLGYFLCVTLRMGAFGMWIALGLGLTISAFMLVKRFLDMSARRIKANKL</sequence>
<dbReference type="NCBIfam" id="TIGR00797">
    <property type="entry name" value="matE"/>
    <property type="match status" value="1"/>
</dbReference>
<keyword evidence="8 10" id="KW-0472">Membrane</keyword>
<keyword evidence="7" id="KW-0406">Ion transport</keyword>
<feature type="transmembrane region" description="Helical" evidence="10">
    <location>
        <begin position="355"/>
        <end position="371"/>
    </location>
</feature>
<evidence type="ECO:0000256" key="4">
    <source>
        <dbReference type="ARBA" id="ARBA00022475"/>
    </source>
</evidence>
<dbReference type="PANTHER" id="PTHR43298:SF2">
    <property type="entry name" value="FMN_FAD EXPORTER YEEO-RELATED"/>
    <property type="match status" value="1"/>
</dbReference>
<protein>
    <recommendedName>
        <fullName evidence="9">Multidrug-efflux transporter</fullName>
    </recommendedName>
</protein>
<dbReference type="InterPro" id="IPR002528">
    <property type="entry name" value="MATE_fam"/>
</dbReference>
<evidence type="ECO:0000256" key="8">
    <source>
        <dbReference type="ARBA" id="ARBA00023136"/>
    </source>
</evidence>
<evidence type="ECO:0000256" key="2">
    <source>
        <dbReference type="ARBA" id="ARBA00022448"/>
    </source>
</evidence>
<reference evidence="11 12" key="1">
    <citation type="submission" date="2020-04" db="EMBL/GenBank/DDBJ databases">
        <title>Genome analysis and antimicrobial resistance characteristics of Chryseobacterium aquaticum isolated from farmed salmonids.</title>
        <authorList>
            <person name="Saticioglu I.B."/>
            <person name="Duman M."/>
            <person name="Altun S."/>
        </authorList>
    </citation>
    <scope>NUCLEOTIDE SEQUENCE [LARGE SCALE GENOMIC DNA]</scope>
    <source>
        <strain evidence="11 12">C-174</strain>
    </source>
</reference>
<dbReference type="PIRSF" id="PIRSF006603">
    <property type="entry name" value="DinF"/>
    <property type="match status" value="1"/>
</dbReference>
<dbReference type="EMBL" id="JABCJF010000001">
    <property type="protein sequence ID" value="NMR32825.1"/>
    <property type="molecule type" value="Genomic_DNA"/>
</dbReference>
<dbReference type="AlphaFoldDB" id="A0A848N1V5"/>
<evidence type="ECO:0000256" key="7">
    <source>
        <dbReference type="ARBA" id="ARBA00023065"/>
    </source>
</evidence>
<comment type="subcellular location">
    <subcellularLocation>
        <location evidence="1">Cell membrane</location>
        <topology evidence="1">Multi-pass membrane protein</topology>
    </subcellularLocation>
</comment>
<feature type="transmembrane region" description="Helical" evidence="10">
    <location>
        <begin position="391"/>
        <end position="411"/>
    </location>
</feature>
<feature type="transmembrane region" description="Helical" evidence="10">
    <location>
        <begin position="244"/>
        <end position="270"/>
    </location>
</feature>
<feature type="transmembrane region" description="Helical" evidence="10">
    <location>
        <begin position="166"/>
        <end position="187"/>
    </location>
</feature>
<evidence type="ECO:0000256" key="9">
    <source>
        <dbReference type="ARBA" id="ARBA00031636"/>
    </source>
</evidence>
<keyword evidence="4" id="KW-1003">Cell membrane</keyword>
<feature type="transmembrane region" description="Helical" evidence="10">
    <location>
        <begin position="193"/>
        <end position="214"/>
    </location>
</feature>
<dbReference type="PANTHER" id="PTHR43298">
    <property type="entry name" value="MULTIDRUG RESISTANCE PROTEIN NORM-RELATED"/>
    <property type="match status" value="1"/>
</dbReference>
<feature type="transmembrane region" description="Helical" evidence="10">
    <location>
        <begin position="417"/>
        <end position="438"/>
    </location>
</feature>
<comment type="caution">
    <text evidence="11">The sequence shown here is derived from an EMBL/GenBank/DDBJ whole genome shotgun (WGS) entry which is preliminary data.</text>
</comment>
<feature type="transmembrane region" description="Helical" evidence="10">
    <location>
        <begin position="52"/>
        <end position="74"/>
    </location>
</feature>